<gene>
    <name evidence="1" type="ORF">GWP43_12920</name>
</gene>
<reference evidence="1 2" key="1">
    <citation type="submission" date="2020-01" db="EMBL/GenBank/DDBJ databases">
        <title>Complete genome sequence of a human oral phylogroup 1 Treponema sp. strain ATCC 700766, originally isolated from periodontitis dental plaque.</title>
        <authorList>
            <person name="Chan Y."/>
            <person name="Huo Y.-B."/>
            <person name="Yu X.-L."/>
            <person name="Zeng H."/>
            <person name="Leung W.-K."/>
            <person name="Watt R.M."/>
        </authorList>
    </citation>
    <scope>NUCLEOTIDE SEQUENCE [LARGE SCALE GENOMIC DNA]</scope>
    <source>
        <strain evidence="1 2">OMZ 804</strain>
    </source>
</reference>
<proteinExistence type="predicted"/>
<dbReference type="AlphaFoldDB" id="A0A6P1Y2Y4"/>
<organism evidence="1 2">
    <name type="scientific">Treponema vincentii</name>
    <dbReference type="NCBI Taxonomy" id="69710"/>
    <lineage>
        <taxon>Bacteria</taxon>
        <taxon>Pseudomonadati</taxon>
        <taxon>Spirochaetota</taxon>
        <taxon>Spirochaetia</taxon>
        <taxon>Spirochaetales</taxon>
        <taxon>Treponemataceae</taxon>
        <taxon>Treponema</taxon>
    </lineage>
</organism>
<protein>
    <submittedName>
        <fullName evidence="1">Uncharacterized protein</fullName>
    </submittedName>
</protein>
<dbReference type="EMBL" id="CP048020">
    <property type="protein sequence ID" value="QHX44207.1"/>
    <property type="molecule type" value="Genomic_DNA"/>
</dbReference>
<evidence type="ECO:0000313" key="1">
    <source>
        <dbReference type="EMBL" id="QHX44207.1"/>
    </source>
</evidence>
<sequence length="112" mass="12786">MKLAKEYTIADTDGNTHGLYKNSFYYRAFQSVPFKARWYLRRAEALETSVIPQARPSYIAESSIRLSLIGQDGSSYFRYEHPAPVADKQEAAACVNRFAERLFRVAVNRGTN</sequence>
<dbReference type="RefSeq" id="WP_162664487.1">
    <property type="nucleotide sequence ID" value="NZ_CP048020.1"/>
</dbReference>
<name>A0A6P1Y2Y4_9SPIR</name>
<dbReference type="KEGG" id="trz:GWP43_12920"/>
<accession>A0A6P1Y2Y4</accession>
<dbReference type="Proteomes" id="UP000464374">
    <property type="component" value="Chromosome"/>
</dbReference>
<evidence type="ECO:0000313" key="2">
    <source>
        <dbReference type="Proteomes" id="UP000464374"/>
    </source>
</evidence>